<protein>
    <submittedName>
        <fullName evidence="4">MC157R</fullName>
    </submittedName>
</protein>
<evidence type="ECO:0000259" key="3">
    <source>
        <dbReference type="PROSITE" id="PS50835"/>
    </source>
</evidence>
<dbReference type="EMBL" id="MN931743">
    <property type="protein sequence ID" value="QHW17084.1"/>
    <property type="molecule type" value="Genomic_DNA"/>
</dbReference>
<feature type="domain" description="Ig-like" evidence="3">
    <location>
        <begin position="193"/>
        <end position="303"/>
    </location>
</feature>
<keyword evidence="2" id="KW-0812">Transmembrane</keyword>
<gene>
    <name evidence="4" type="primary">MC157R</name>
    <name evidence="4" type="ORF">MOCVgp157</name>
</gene>
<evidence type="ECO:0000313" key="8">
    <source>
        <dbReference type="EMBL" id="QHW17967.1"/>
    </source>
</evidence>
<evidence type="ECO:0000256" key="1">
    <source>
        <dbReference type="SAM" id="MobiDB-lite"/>
    </source>
</evidence>
<evidence type="ECO:0000313" key="9">
    <source>
        <dbReference type="EMBL" id="QHW18146.1"/>
    </source>
</evidence>
<dbReference type="EMBL" id="MH646551">
    <property type="protein sequence ID" value="AZT86231.1"/>
    <property type="molecule type" value="Genomic_DNA"/>
</dbReference>
<organism evidence="4">
    <name type="scientific">Molluscum contagiosum virus</name>
    <dbReference type="NCBI Taxonomy" id="10279"/>
    <lineage>
        <taxon>Viruses</taxon>
        <taxon>Varidnaviria</taxon>
        <taxon>Bamfordvirae</taxon>
        <taxon>Nucleocytoviricota</taxon>
        <taxon>Pokkesviricetes</taxon>
        <taxon>Chitovirales</taxon>
        <taxon>Poxviridae</taxon>
        <taxon>Chordopoxvirinae</taxon>
        <taxon>Molluscipoxvirus</taxon>
        <taxon>Molluscipoxvirus molluscum</taxon>
    </lineage>
</organism>
<dbReference type="InterPro" id="IPR007110">
    <property type="entry name" value="Ig-like_dom"/>
</dbReference>
<feature type="transmembrane region" description="Helical" evidence="2">
    <location>
        <begin position="355"/>
        <end position="382"/>
    </location>
</feature>
<proteinExistence type="predicted"/>
<dbReference type="EMBL" id="MN931742">
    <property type="protein sequence ID" value="QHW16902.1"/>
    <property type="molecule type" value="Genomic_DNA"/>
</dbReference>
<name>A0A3T0CZS2_9POXV</name>
<evidence type="ECO:0000313" key="5">
    <source>
        <dbReference type="EMBL" id="QHW16902.1"/>
    </source>
</evidence>
<feature type="region of interest" description="Disordered" evidence="1">
    <location>
        <begin position="91"/>
        <end position="119"/>
    </location>
</feature>
<dbReference type="Proteomes" id="UP000613226">
    <property type="component" value="Segment"/>
</dbReference>
<keyword evidence="2" id="KW-1133">Transmembrane helix</keyword>
<evidence type="ECO:0000313" key="7">
    <source>
        <dbReference type="EMBL" id="QHW17266.1"/>
    </source>
</evidence>
<dbReference type="EMBL" id="MN931748">
    <property type="protein sequence ID" value="QHW17967.1"/>
    <property type="molecule type" value="Genomic_DNA"/>
</dbReference>
<dbReference type="EMBL" id="MN931744">
    <property type="protein sequence ID" value="QHW17266.1"/>
    <property type="molecule type" value="Genomic_DNA"/>
</dbReference>
<dbReference type="PROSITE" id="PS50835">
    <property type="entry name" value="IG_LIKE"/>
    <property type="match status" value="1"/>
</dbReference>
<dbReference type="EMBL" id="MN931749">
    <property type="protein sequence ID" value="QHW18146.1"/>
    <property type="molecule type" value="Genomic_DNA"/>
</dbReference>
<evidence type="ECO:0000313" key="6">
    <source>
        <dbReference type="EMBL" id="QHW17084.1"/>
    </source>
</evidence>
<reference evidence="5" key="2">
    <citation type="submission" date="2020-01" db="EMBL/GenBank/DDBJ databases">
        <title>Global genomic diversity of Molluscum contagiosum virus.</title>
        <authorList>
            <person name="Zorec T.M."/>
            <person name="Skubic L."/>
            <person name="Hosnjak L."/>
            <person name="Trcko K."/>
            <person name="Poljak M."/>
        </authorList>
    </citation>
    <scope>NUCLEOTIDE SEQUENCE</scope>
    <source>
        <strain evidence="5">MCV1_P02S01A</strain>
        <strain evidence="6">MCV1_P02S01B</strain>
        <strain evidence="7">MCV1_P02S02A</strain>
        <strain evidence="8">MCV1_P05S01A</strain>
        <strain evidence="9">MCV1_P05S02A</strain>
    </source>
</reference>
<sequence length="452" mass="48523">MCARRVSEITACARLVLSLLVESAFTKGSASVVEETPALDACMAREQWRPALLMRKQLGESAQLCVPWQPSRGNTLEWYYLFESSAPAEKDVPQCAPGGTAARKTETAPLPRQWPSGANTSARPASVCKYFRPLVNVSGLATRTHTFSMSEQTCLYVTDLGRDDSGVYVALARKASTATLLLITRVLVRARVPMVRVRTQVLLAAYGRCVIEVACEARELSAGASLFLGDRVSGSSAITSWEYYRNTTARVLTHQEAVSTLSQALSVSMQLHWSSNAFPKRDGLYTCVVSFGGQAVSASARVDSECARALEGAPKLEERKGQDQDGGDGVHKLEPCKSKCPPCPTRLPCKGCDGLPYALVAIVFLTTLLLIAGGIVITLCLWGREGGTSCAANTDADTVTLDYGPLEFEKPSKSSSRARRALLAGEGALGLCGEEEEPASQDLDAVTTVHDF</sequence>
<dbReference type="Proteomes" id="UP000610093">
    <property type="component" value="Segment"/>
</dbReference>
<keyword evidence="2" id="KW-0472">Membrane</keyword>
<dbReference type="Proteomes" id="UP000630645">
    <property type="component" value="Segment"/>
</dbReference>
<dbReference type="Proteomes" id="UP000317426">
    <property type="component" value="Segment"/>
</dbReference>
<accession>A0A3T0CZS2</accession>
<dbReference type="Proteomes" id="UP000619037">
    <property type="component" value="Segment"/>
</dbReference>
<reference evidence="4" key="1">
    <citation type="submission" date="2018-07" db="EMBL/GenBank/DDBJ databases">
        <title>Illumina sequencing of clinical samples for virus detection in a public health laboratory: a feasibility study.</title>
        <authorList>
            <person name="Huang B."/>
            <person name="Jennison A."/>
            <person name="Whiley D."/>
            <person name="McMahon J."/>
            <person name="Hewitson G."/>
            <person name="Graham R."/>
            <person name="De Jong A."/>
            <person name="Warrilow D."/>
        </authorList>
    </citation>
    <scope>NUCLEOTIDE SEQUENCE [LARGE SCALE GENOMIC DNA]</scope>
    <source>
        <strain evidence="4">Sercmolcont1</strain>
    </source>
</reference>
<evidence type="ECO:0000313" key="4">
    <source>
        <dbReference type="EMBL" id="AZT86231.1"/>
    </source>
</evidence>
<evidence type="ECO:0000256" key="2">
    <source>
        <dbReference type="SAM" id="Phobius"/>
    </source>
</evidence>
<dbReference type="Proteomes" id="UP000602142">
    <property type="component" value="Segment"/>
</dbReference>